<gene>
    <name evidence="2" type="ORF">D0869_15926</name>
</gene>
<name>A0A3M6VYZ8_HORWE</name>
<dbReference type="PANTHER" id="PTHR24148:SF82">
    <property type="entry name" value="HETEROKARYON INCOMPATIBILITY DOMAIN-CONTAINING PROTEIN"/>
    <property type="match status" value="1"/>
</dbReference>
<comment type="caution">
    <text evidence="2">The sequence shown here is derived from an EMBL/GenBank/DDBJ whole genome shotgun (WGS) entry which is preliminary data.</text>
</comment>
<reference evidence="2 3" key="1">
    <citation type="journal article" date="2018" name="BMC Genomics">
        <title>Genomic evidence for intraspecific hybridization in a clonal and extremely halotolerant yeast.</title>
        <authorList>
            <person name="Gostincar C."/>
            <person name="Stajich J.E."/>
            <person name="Zupancic J."/>
            <person name="Zalar P."/>
            <person name="Gunde-Cimerman N."/>
        </authorList>
    </citation>
    <scope>NUCLEOTIDE SEQUENCE [LARGE SCALE GENOMIC DNA]</scope>
    <source>
        <strain evidence="2 3">EXF-6656</strain>
    </source>
</reference>
<dbReference type="InterPro" id="IPR052895">
    <property type="entry name" value="HetReg/Transcr_Mod"/>
</dbReference>
<dbReference type="AlphaFoldDB" id="A0A3M6VYZ8"/>
<accession>A0A3M6VYZ8</accession>
<sequence length="638" mass="71784">MEIARRATGPTQHLWPLDRASIWTPLDKEKREIRILLLQPSEDEDDALYADLEVVSLDNEPEYKAISYVWGDATDTTVMFMNGGKVIEITRSLAAALRRFRDYTNFVALWADAVCINQEDLQERADQVRIMGRIYATAIQVNVWLGRMSDRKWHDSLCSRLEAQDIPRNKSVLRCLNFCLGKMLSEVVEDLDIITHRFGLDRWLAWLAVLSTCPWFSRLWVIQEVALARSAIFFSGRHSCTQDALHSVLDQALSSPHVGSRAMFRLLVDIVHMKAALQAKDLAFTSERCKIMAKYSHLPCQNDLDRVYSLLEISSHVCNFPIDYQKTTEEVYIDFAISCIANEGPGTVFVSSTCGEEPSKLPSWVPDWRGGRTCDFVAFSDSAKLHAACPVALQGLTSRHIKAERGKLGIPAFIVDRLDTCAPTSTDIRGLEDNEPLKPYELNTVLAKTFRNWQKLSWAVQDVLMQVLFCDAHPRDITRADFKKGFWTTIENASASQENILQGHDRILLQQRVICAQLFLTTSGRLGNARIGVRTGDLVALFPGCSIPFIIRPVDDVAGHRTFKLISPCYVNGMMDGEAFWDAFIAKANSVENAAFQNEFDAIKERVAAGIGNTEKKALLADLAAKHCHHLFEEIALV</sequence>
<evidence type="ECO:0000313" key="2">
    <source>
        <dbReference type="EMBL" id="RMX71150.1"/>
    </source>
</evidence>
<dbReference type="Pfam" id="PF26639">
    <property type="entry name" value="Het-6_barrel"/>
    <property type="match status" value="1"/>
</dbReference>
<dbReference type="OrthoDB" id="2157530at2759"/>
<dbReference type="EMBL" id="QWIJ01003002">
    <property type="protein sequence ID" value="RMX71150.1"/>
    <property type="molecule type" value="Genomic_DNA"/>
</dbReference>
<dbReference type="Pfam" id="PF06985">
    <property type="entry name" value="HET"/>
    <property type="match status" value="1"/>
</dbReference>
<dbReference type="VEuPathDB" id="FungiDB:BTJ68_12405"/>
<dbReference type="Proteomes" id="UP000281245">
    <property type="component" value="Unassembled WGS sequence"/>
</dbReference>
<evidence type="ECO:0000259" key="1">
    <source>
        <dbReference type="Pfam" id="PF06985"/>
    </source>
</evidence>
<proteinExistence type="predicted"/>
<dbReference type="InterPro" id="IPR010730">
    <property type="entry name" value="HET"/>
</dbReference>
<dbReference type="PANTHER" id="PTHR24148">
    <property type="entry name" value="ANKYRIN REPEAT DOMAIN-CONTAINING PROTEIN 39 HOMOLOG-RELATED"/>
    <property type="match status" value="1"/>
</dbReference>
<feature type="domain" description="Heterokaryon incompatibility" evidence="1">
    <location>
        <begin position="63"/>
        <end position="224"/>
    </location>
</feature>
<evidence type="ECO:0000313" key="3">
    <source>
        <dbReference type="Proteomes" id="UP000281245"/>
    </source>
</evidence>
<organism evidence="2 3">
    <name type="scientific">Hortaea werneckii</name>
    <name type="common">Black yeast</name>
    <name type="synonym">Cladosporium werneckii</name>
    <dbReference type="NCBI Taxonomy" id="91943"/>
    <lineage>
        <taxon>Eukaryota</taxon>
        <taxon>Fungi</taxon>
        <taxon>Dikarya</taxon>
        <taxon>Ascomycota</taxon>
        <taxon>Pezizomycotina</taxon>
        <taxon>Dothideomycetes</taxon>
        <taxon>Dothideomycetidae</taxon>
        <taxon>Mycosphaerellales</taxon>
        <taxon>Teratosphaeriaceae</taxon>
        <taxon>Hortaea</taxon>
    </lineage>
</organism>
<protein>
    <recommendedName>
        <fullName evidence="1">Heterokaryon incompatibility domain-containing protein</fullName>
    </recommendedName>
</protein>